<dbReference type="RefSeq" id="WP_377768564.1">
    <property type="nucleotide sequence ID" value="NZ_JBHULB010000083.1"/>
</dbReference>
<protein>
    <submittedName>
        <fullName evidence="2">Uncharacterized protein</fullName>
    </submittedName>
</protein>
<accession>A0ABW5N4C2</accession>
<proteinExistence type="predicted"/>
<organism evidence="2 3">
    <name type="scientific">Croceitalea marina</name>
    <dbReference type="NCBI Taxonomy" id="1775166"/>
    <lineage>
        <taxon>Bacteria</taxon>
        <taxon>Pseudomonadati</taxon>
        <taxon>Bacteroidota</taxon>
        <taxon>Flavobacteriia</taxon>
        <taxon>Flavobacteriales</taxon>
        <taxon>Flavobacteriaceae</taxon>
        <taxon>Croceitalea</taxon>
    </lineage>
</organism>
<evidence type="ECO:0000313" key="2">
    <source>
        <dbReference type="EMBL" id="MFD2589088.1"/>
    </source>
</evidence>
<sequence length="200" mass="22761">MKKLLSYGIYLMLTGVLYSQNEPTKLVLDLNGYVQKYIDQHSIIMKSTINDNTLNLQQQLLQYNDEMAKLEKDFTDAREKEYRDLSKEVSIGHSCTKRYSGGTKKCGTECASAPTPAWFTKPEWSDTVMEEGNKVNATVKPNGSAACVYLQKSGEGRIALRIVSTFRVREDWLLKQVEADKNYVFTKVKKLARKAIDLND</sequence>
<gene>
    <name evidence="2" type="ORF">ACFSQJ_19340</name>
</gene>
<evidence type="ECO:0000256" key="1">
    <source>
        <dbReference type="SAM" id="Coils"/>
    </source>
</evidence>
<name>A0ABW5N4C2_9FLAO</name>
<dbReference type="EMBL" id="JBHULB010000083">
    <property type="protein sequence ID" value="MFD2589088.1"/>
    <property type="molecule type" value="Genomic_DNA"/>
</dbReference>
<evidence type="ECO:0000313" key="3">
    <source>
        <dbReference type="Proteomes" id="UP001597526"/>
    </source>
</evidence>
<feature type="coiled-coil region" evidence="1">
    <location>
        <begin position="53"/>
        <end position="80"/>
    </location>
</feature>
<dbReference type="Proteomes" id="UP001597526">
    <property type="component" value="Unassembled WGS sequence"/>
</dbReference>
<comment type="caution">
    <text evidence="2">The sequence shown here is derived from an EMBL/GenBank/DDBJ whole genome shotgun (WGS) entry which is preliminary data.</text>
</comment>
<keyword evidence="1" id="KW-0175">Coiled coil</keyword>
<keyword evidence="3" id="KW-1185">Reference proteome</keyword>
<reference evidence="3" key="1">
    <citation type="journal article" date="2019" name="Int. J. Syst. Evol. Microbiol.">
        <title>The Global Catalogue of Microorganisms (GCM) 10K type strain sequencing project: providing services to taxonomists for standard genome sequencing and annotation.</title>
        <authorList>
            <consortium name="The Broad Institute Genomics Platform"/>
            <consortium name="The Broad Institute Genome Sequencing Center for Infectious Disease"/>
            <person name="Wu L."/>
            <person name="Ma J."/>
        </authorList>
    </citation>
    <scope>NUCLEOTIDE SEQUENCE [LARGE SCALE GENOMIC DNA]</scope>
    <source>
        <strain evidence="3">KCTC 52368</strain>
    </source>
</reference>